<gene>
    <name evidence="1" type="ORF">SCABRO_00361</name>
</gene>
<protein>
    <submittedName>
        <fullName evidence="1">Uncharacterized protein</fullName>
    </submittedName>
</protein>
<dbReference type="EMBL" id="JRYO01000032">
    <property type="protein sequence ID" value="KHE93868.1"/>
    <property type="molecule type" value="Genomic_DNA"/>
</dbReference>
<feature type="non-terminal residue" evidence="1">
    <location>
        <position position="1"/>
    </location>
</feature>
<proteinExistence type="predicted"/>
<comment type="caution">
    <text evidence="1">The sequence shown here is derived from an EMBL/GenBank/DDBJ whole genome shotgun (WGS) entry which is preliminary data.</text>
</comment>
<name>A0A0B0ERW9_9BACT</name>
<accession>A0A0B0ERW9</accession>
<dbReference type="AlphaFoldDB" id="A0A0B0ERW9"/>
<dbReference type="Proteomes" id="UP000030652">
    <property type="component" value="Unassembled WGS sequence"/>
</dbReference>
<evidence type="ECO:0000313" key="2">
    <source>
        <dbReference type="Proteomes" id="UP000030652"/>
    </source>
</evidence>
<evidence type="ECO:0000313" key="1">
    <source>
        <dbReference type="EMBL" id="KHE93868.1"/>
    </source>
</evidence>
<organism evidence="1 2">
    <name type="scientific">Candidatus Scalindua brodae</name>
    <dbReference type="NCBI Taxonomy" id="237368"/>
    <lineage>
        <taxon>Bacteria</taxon>
        <taxon>Pseudomonadati</taxon>
        <taxon>Planctomycetota</taxon>
        <taxon>Candidatus Brocadiia</taxon>
        <taxon>Candidatus Brocadiales</taxon>
        <taxon>Candidatus Scalinduaceae</taxon>
        <taxon>Candidatus Scalindua</taxon>
    </lineage>
</organism>
<reference evidence="1 2" key="1">
    <citation type="submission" date="2014-10" db="EMBL/GenBank/DDBJ databases">
        <title>Draft genome of anammox bacterium scalindua brodae, obtained using differential coverage binning of sequence data from two enrichment reactors.</title>
        <authorList>
            <person name="Speth D.R."/>
            <person name="Russ L."/>
            <person name="Kartal B."/>
            <person name="Op den Camp H.J."/>
            <person name="Dutilh B.E."/>
            <person name="Jetten M.S."/>
        </authorList>
    </citation>
    <scope>NUCLEOTIDE SEQUENCE [LARGE SCALE GENOMIC DNA]</scope>
    <source>
        <strain evidence="1">RU1</strain>
    </source>
</reference>
<sequence>CLFVGWIKAGGRIHVFMGIIPDLQKIGNAPKWECSLAKKRVAVQAN</sequence>